<reference evidence="3" key="1">
    <citation type="submission" date="2024-01" db="EMBL/GenBank/DDBJ databases">
        <authorList>
            <person name="Webb A."/>
        </authorList>
    </citation>
    <scope>NUCLEOTIDE SEQUENCE</scope>
    <source>
        <strain evidence="3">Pm1</strain>
    </source>
</reference>
<feature type="compositionally biased region" description="Acidic residues" evidence="1">
    <location>
        <begin position="232"/>
        <end position="245"/>
    </location>
</feature>
<feature type="compositionally biased region" description="Low complexity" evidence="1">
    <location>
        <begin position="284"/>
        <end position="295"/>
    </location>
</feature>
<evidence type="ECO:0000256" key="1">
    <source>
        <dbReference type="SAM" id="MobiDB-lite"/>
    </source>
</evidence>
<feature type="domain" description="DEP" evidence="2">
    <location>
        <begin position="498"/>
        <end position="554"/>
    </location>
</feature>
<dbReference type="Gene3D" id="1.10.10.10">
    <property type="entry name" value="Winged helix-like DNA-binding domain superfamily/Winged helix DNA-binding domain"/>
    <property type="match status" value="2"/>
</dbReference>
<evidence type="ECO:0000259" key="2">
    <source>
        <dbReference type="PROSITE" id="PS50186"/>
    </source>
</evidence>
<dbReference type="SMART" id="SM00049">
    <property type="entry name" value="DEP"/>
    <property type="match status" value="2"/>
</dbReference>
<dbReference type="CDD" id="cd04371">
    <property type="entry name" value="DEP"/>
    <property type="match status" value="2"/>
</dbReference>
<gene>
    <name evidence="3" type="ORF">PM001_LOCUS216</name>
</gene>
<dbReference type="SUPFAM" id="SSF46785">
    <property type="entry name" value="Winged helix' DNA-binding domain"/>
    <property type="match status" value="2"/>
</dbReference>
<feature type="region of interest" description="Disordered" evidence="1">
    <location>
        <begin position="187"/>
        <end position="295"/>
    </location>
</feature>
<name>A0AAV1SXQ1_9STRA</name>
<evidence type="ECO:0000313" key="4">
    <source>
        <dbReference type="Proteomes" id="UP001162060"/>
    </source>
</evidence>
<dbReference type="GO" id="GO:0035556">
    <property type="term" value="P:intracellular signal transduction"/>
    <property type="evidence" value="ECO:0007669"/>
    <property type="project" value="InterPro"/>
</dbReference>
<organism evidence="3 4">
    <name type="scientific">Peronospora matthiolae</name>
    <dbReference type="NCBI Taxonomy" id="2874970"/>
    <lineage>
        <taxon>Eukaryota</taxon>
        <taxon>Sar</taxon>
        <taxon>Stramenopiles</taxon>
        <taxon>Oomycota</taxon>
        <taxon>Peronosporomycetes</taxon>
        <taxon>Peronosporales</taxon>
        <taxon>Peronosporaceae</taxon>
        <taxon>Peronospora</taxon>
    </lineage>
</organism>
<evidence type="ECO:0000313" key="3">
    <source>
        <dbReference type="EMBL" id="CAK7891565.1"/>
    </source>
</evidence>
<dbReference type="PROSITE" id="PS50186">
    <property type="entry name" value="DEP"/>
    <property type="match status" value="2"/>
</dbReference>
<dbReference type="EMBL" id="CAKLBY020000003">
    <property type="protein sequence ID" value="CAK7891565.1"/>
    <property type="molecule type" value="Genomic_DNA"/>
</dbReference>
<dbReference type="InterPro" id="IPR036390">
    <property type="entry name" value="WH_DNA-bd_sf"/>
</dbReference>
<proteinExistence type="predicted"/>
<accession>A0AAV1SXQ1</accession>
<feature type="compositionally biased region" description="Polar residues" evidence="1">
    <location>
        <begin position="45"/>
        <end position="54"/>
    </location>
</feature>
<feature type="compositionally biased region" description="Basic and acidic residues" evidence="1">
    <location>
        <begin position="246"/>
        <end position="272"/>
    </location>
</feature>
<protein>
    <recommendedName>
        <fullName evidence="2">DEP domain-containing protein</fullName>
    </recommendedName>
</protein>
<dbReference type="AlphaFoldDB" id="A0AAV1SXQ1"/>
<feature type="compositionally biased region" description="Low complexity" evidence="1">
    <location>
        <begin position="110"/>
        <end position="122"/>
    </location>
</feature>
<feature type="region of interest" description="Disordered" evidence="1">
    <location>
        <begin position="12"/>
        <end position="122"/>
    </location>
</feature>
<feature type="domain" description="DEP" evidence="2">
    <location>
        <begin position="335"/>
        <end position="411"/>
    </location>
</feature>
<dbReference type="InterPro" id="IPR036388">
    <property type="entry name" value="WH-like_DNA-bd_sf"/>
</dbReference>
<dbReference type="InterPro" id="IPR000591">
    <property type="entry name" value="DEP_dom"/>
</dbReference>
<dbReference type="Proteomes" id="UP001162060">
    <property type="component" value="Unassembled WGS sequence"/>
</dbReference>
<comment type="caution">
    <text evidence="3">The sequence shown here is derived from an EMBL/GenBank/DDBJ whole genome shotgun (WGS) entry which is preliminary data.</text>
</comment>
<feature type="compositionally biased region" description="Low complexity" evidence="1">
    <location>
        <begin position="196"/>
        <end position="215"/>
    </location>
</feature>
<dbReference type="Pfam" id="PF00610">
    <property type="entry name" value="DEP"/>
    <property type="match status" value="2"/>
</dbReference>
<sequence length="558" mass="62245">MPSHRFHWLLAKEPVQATPQSRGQQGDPLVVHMRRASASLSRRSQSPPVQLQSQYDDDDDDDCEFYRAPKHPVQFPQDTTVTGPKLEPIRSSSSSSGSFKMAGLPPALPPSYSTGPTSSSSTSTIQNLIRSRRSSQDEIRALLARTTQALDKIVSIRESMEDVVDFKQFEHRQLRLSRPSRVSSSIAELGAHSARSTPASSYNSTAASSSLSEDTLAADRSTNSSSPSVGEDHDEEEDEMEDGEHDVDRHREVETNRRERDRQREMELERRGNAARAVHRLSDEGSTSASTVSSISTVDDLAPLKEARLDRLKGINISFHEGLPKEFFQALCRFLHSALEIKTRHSRFNFYKEAFTGGDAVREMLIAGFAEDHQTATRYGNVLVRLGFIEHVSRTDDQLHNSKDNFYRFTKALDYNDASETLTSDTATRGRTSDNASNYLESELSNVSADLVDYDFATATDEVHALVTEEALHALANVLHKVFERKNKLLFYKGFAGCFLGAEAVNVIREMHITTTFIDAVLIGQALLDEGLIEPIATAVTTFQDKYVFYRLTKIPSS</sequence>